<accession>A0A9Q1GMF9</accession>
<proteinExistence type="predicted"/>
<keyword evidence="3" id="KW-1185">Reference proteome</keyword>
<sequence>MEKYNCIDLFRDARARANESGIEFPKYAGFRYHPPNKENQRWHLNIDDDWEDVTSKCIPIYMYDLKKPSNNQKHIESLDKISASPAQSLLQIVTFESKMNVRKVSGVEDLNGNQVAVESKQNVRMVSGVEDLTDSQANIWADSLIVSPVAPLLNIEPKWEVEENEWDDGREDKISIVGTHTEGDRENNSSESGDDEQLEVEVEQRMQLGAEIVDIDADRALVVNKMAKILGQGTLWTRNKDGKNYKGLEKFYAYGFKENMCPPLLQKFCFTLSRCRTCKHLGHNAATCGRPRDEHGRLLTKRKRIPIEDRVPKPRGSPKNQKPATLTPTPFTTAAA</sequence>
<evidence type="ECO:0000313" key="2">
    <source>
        <dbReference type="EMBL" id="KAJ8423967.1"/>
    </source>
</evidence>
<name>A0A9Q1GMF9_9CARY</name>
<feature type="region of interest" description="Disordered" evidence="1">
    <location>
        <begin position="303"/>
        <end position="336"/>
    </location>
</feature>
<gene>
    <name evidence="2" type="ORF">Cgig2_008586</name>
</gene>
<feature type="compositionally biased region" description="Low complexity" evidence="1">
    <location>
        <begin position="323"/>
        <end position="336"/>
    </location>
</feature>
<dbReference type="OrthoDB" id="1937322at2759"/>
<evidence type="ECO:0000313" key="3">
    <source>
        <dbReference type="Proteomes" id="UP001153076"/>
    </source>
</evidence>
<reference evidence="2" key="1">
    <citation type="submission" date="2022-04" db="EMBL/GenBank/DDBJ databases">
        <title>Carnegiea gigantea Genome sequencing and assembly v2.</title>
        <authorList>
            <person name="Copetti D."/>
            <person name="Sanderson M.J."/>
            <person name="Burquez A."/>
            <person name="Wojciechowski M.F."/>
        </authorList>
    </citation>
    <scope>NUCLEOTIDE SEQUENCE</scope>
    <source>
        <strain evidence="2">SGP5-SGP5p</strain>
        <tissue evidence="2">Aerial part</tissue>
    </source>
</reference>
<feature type="region of interest" description="Disordered" evidence="1">
    <location>
        <begin position="170"/>
        <end position="197"/>
    </location>
</feature>
<protein>
    <submittedName>
        <fullName evidence="2">Uncharacterized protein</fullName>
    </submittedName>
</protein>
<organism evidence="2 3">
    <name type="scientific">Carnegiea gigantea</name>
    <dbReference type="NCBI Taxonomy" id="171969"/>
    <lineage>
        <taxon>Eukaryota</taxon>
        <taxon>Viridiplantae</taxon>
        <taxon>Streptophyta</taxon>
        <taxon>Embryophyta</taxon>
        <taxon>Tracheophyta</taxon>
        <taxon>Spermatophyta</taxon>
        <taxon>Magnoliopsida</taxon>
        <taxon>eudicotyledons</taxon>
        <taxon>Gunneridae</taxon>
        <taxon>Pentapetalae</taxon>
        <taxon>Caryophyllales</taxon>
        <taxon>Cactineae</taxon>
        <taxon>Cactaceae</taxon>
        <taxon>Cactoideae</taxon>
        <taxon>Echinocereeae</taxon>
        <taxon>Carnegiea</taxon>
    </lineage>
</organism>
<comment type="caution">
    <text evidence="2">The sequence shown here is derived from an EMBL/GenBank/DDBJ whole genome shotgun (WGS) entry which is preliminary data.</text>
</comment>
<dbReference type="EMBL" id="JAKOGI010001814">
    <property type="protein sequence ID" value="KAJ8423967.1"/>
    <property type="molecule type" value="Genomic_DNA"/>
</dbReference>
<evidence type="ECO:0000256" key="1">
    <source>
        <dbReference type="SAM" id="MobiDB-lite"/>
    </source>
</evidence>
<dbReference type="AlphaFoldDB" id="A0A9Q1GMF9"/>
<dbReference type="Proteomes" id="UP001153076">
    <property type="component" value="Unassembled WGS sequence"/>
</dbReference>